<comment type="caution">
    <text evidence="2">The sequence shown here is derived from an EMBL/GenBank/DDBJ whole genome shotgun (WGS) entry which is preliminary data.</text>
</comment>
<name>A0A2I1I0Z0_9ACTO</name>
<protein>
    <recommendedName>
        <fullName evidence="4">Fis family transcriptional regulator</fullName>
    </recommendedName>
</protein>
<feature type="coiled-coil region" evidence="1">
    <location>
        <begin position="12"/>
        <end position="42"/>
    </location>
</feature>
<evidence type="ECO:0008006" key="4">
    <source>
        <dbReference type="Google" id="ProtNLM"/>
    </source>
</evidence>
<evidence type="ECO:0000313" key="3">
    <source>
        <dbReference type="Proteomes" id="UP000234198"/>
    </source>
</evidence>
<gene>
    <name evidence="2" type="ORF">CYJ22_03270</name>
</gene>
<organism evidence="2 3">
    <name type="scientific">Schaalia odontolytica</name>
    <dbReference type="NCBI Taxonomy" id="1660"/>
    <lineage>
        <taxon>Bacteria</taxon>
        <taxon>Bacillati</taxon>
        <taxon>Actinomycetota</taxon>
        <taxon>Actinomycetes</taxon>
        <taxon>Actinomycetales</taxon>
        <taxon>Actinomycetaceae</taxon>
        <taxon>Schaalia</taxon>
    </lineage>
</organism>
<dbReference type="Proteomes" id="UP000234198">
    <property type="component" value="Unassembled WGS sequence"/>
</dbReference>
<proteinExistence type="predicted"/>
<sequence length="188" mass="19968">MDMSAFIAELEARFDEQRVRDLEELIDELTDAERASVTLSARLAGASGIVTLALRGGQVVSGQILDSTRTWVLMRGESGDSLVMLSAIVGAWPLGRSAARESSIRGGVGVGHVLRELSARGVGVAIESDGGDRRGVIDAVYADHVDVALSGAAITYDGRDEQEGVTVSLALAGLRRLRVIGQRWSTDY</sequence>
<dbReference type="RefSeq" id="WP_101601064.1">
    <property type="nucleotide sequence ID" value="NZ_PKKM01000004.1"/>
</dbReference>
<dbReference type="AlphaFoldDB" id="A0A2I1I0Z0"/>
<evidence type="ECO:0000313" key="2">
    <source>
        <dbReference type="EMBL" id="PKY64785.1"/>
    </source>
</evidence>
<evidence type="ECO:0000256" key="1">
    <source>
        <dbReference type="SAM" id="Coils"/>
    </source>
</evidence>
<dbReference type="EMBL" id="PKKM01000004">
    <property type="protein sequence ID" value="PKY64785.1"/>
    <property type="molecule type" value="Genomic_DNA"/>
</dbReference>
<keyword evidence="1" id="KW-0175">Coiled coil</keyword>
<accession>A0A2I1I0Z0</accession>
<reference evidence="2 3" key="1">
    <citation type="submission" date="2017-12" db="EMBL/GenBank/DDBJ databases">
        <title>Phylogenetic diversity of female urinary microbiome.</title>
        <authorList>
            <person name="Thomas-White K."/>
            <person name="Wolfe A.J."/>
        </authorList>
    </citation>
    <scope>NUCLEOTIDE SEQUENCE [LARGE SCALE GENOMIC DNA]</scope>
    <source>
        <strain evidence="2 3">UMB0018</strain>
    </source>
</reference>